<evidence type="ECO:0000313" key="1">
    <source>
        <dbReference type="EMBL" id="OJI93374.1"/>
    </source>
</evidence>
<dbReference type="AlphaFoldDB" id="A0A1L9NW27"/>
<accession>A0A1L9NW27</accession>
<sequence length="115" mass="12721">MTHTPPRVSVQDLSELEISAKAQLVRAIAALNRMTVKVDAGTVGPKSEATKVLGDIRDWLKIAHEMELRLEKYEQERGGRECANGSALDLAEARTTIGGRLDRLRRQGCPRCLPK</sequence>
<evidence type="ECO:0000313" key="2">
    <source>
        <dbReference type="Proteomes" id="UP000184514"/>
    </source>
</evidence>
<gene>
    <name evidence="1" type="ORF">PFRI_24180</name>
</gene>
<dbReference type="STRING" id="696762.PFRI_24180"/>
<organism evidence="1 2">
    <name type="scientific">Planktotalea frisia</name>
    <dbReference type="NCBI Taxonomy" id="696762"/>
    <lineage>
        <taxon>Bacteria</taxon>
        <taxon>Pseudomonadati</taxon>
        <taxon>Pseudomonadota</taxon>
        <taxon>Alphaproteobacteria</taxon>
        <taxon>Rhodobacterales</taxon>
        <taxon>Paracoccaceae</taxon>
        <taxon>Planktotalea</taxon>
    </lineage>
</organism>
<comment type="caution">
    <text evidence="1">The sequence shown here is derived from an EMBL/GenBank/DDBJ whole genome shotgun (WGS) entry which is preliminary data.</text>
</comment>
<protein>
    <submittedName>
        <fullName evidence="1">Uncharacterized protein</fullName>
    </submittedName>
</protein>
<dbReference type="EMBL" id="MLCB01000145">
    <property type="protein sequence ID" value="OJI93374.1"/>
    <property type="molecule type" value="Genomic_DNA"/>
</dbReference>
<proteinExistence type="predicted"/>
<reference evidence="1 2" key="1">
    <citation type="submission" date="2016-10" db="EMBL/GenBank/DDBJ databases">
        <title>Genome sequence of Planktotalea frisia SH6-1.</title>
        <authorList>
            <person name="Poehlein A."/>
            <person name="Bakenhus I."/>
            <person name="Voget S."/>
            <person name="Brinkhoff T."/>
            <person name="Simon M."/>
        </authorList>
    </citation>
    <scope>NUCLEOTIDE SEQUENCE [LARGE SCALE GENOMIC DNA]</scope>
    <source>
        <strain evidence="1 2">SH6-1</strain>
    </source>
</reference>
<keyword evidence="2" id="KW-1185">Reference proteome</keyword>
<name>A0A1L9NW27_9RHOB</name>
<dbReference type="Proteomes" id="UP000184514">
    <property type="component" value="Unassembled WGS sequence"/>
</dbReference>